<dbReference type="PIRSF" id="PIRSF000126">
    <property type="entry name" value="11-beta-HSD1"/>
    <property type="match status" value="1"/>
</dbReference>
<dbReference type="RefSeq" id="WP_097188381.1">
    <property type="nucleotide sequence ID" value="NZ_OBQK01000007.1"/>
</dbReference>
<organism evidence="4 5">
    <name type="scientific">Ornithinimicrobium cerasi</name>
    <dbReference type="NCBI Taxonomy" id="2248773"/>
    <lineage>
        <taxon>Bacteria</taxon>
        <taxon>Bacillati</taxon>
        <taxon>Actinomycetota</taxon>
        <taxon>Actinomycetes</taxon>
        <taxon>Micrococcales</taxon>
        <taxon>Ornithinimicrobiaceae</taxon>
        <taxon>Ornithinimicrobium</taxon>
    </lineage>
</organism>
<dbReference type="GO" id="GO:0016491">
    <property type="term" value="F:oxidoreductase activity"/>
    <property type="evidence" value="ECO:0007669"/>
    <property type="project" value="UniProtKB-KW"/>
</dbReference>
<dbReference type="InterPro" id="IPR002347">
    <property type="entry name" value="SDR_fam"/>
</dbReference>
<keyword evidence="5" id="KW-1185">Reference proteome</keyword>
<dbReference type="PANTHER" id="PTHR44196">
    <property type="entry name" value="DEHYDROGENASE/REDUCTASE SDR FAMILY MEMBER 7B"/>
    <property type="match status" value="1"/>
</dbReference>
<dbReference type="InterPro" id="IPR036291">
    <property type="entry name" value="NAD(P)-bd_dom_sf"/>
</dbReference>
<keyword evidence="2" id="KW-0560">Oxidoreductase</keyword>
<dbReference type="Pfam" id="PF00106">
    <property type="entry name" value="adh_short"/>
    <property type="match status" value="1"/>
</dbReference>
<sequence>MGRALITGATAGLGREYAEQLAAGGSALVLVARDGARLEEVAATLRAAHGVEVEPLPADLADPEQLRRVAERVSSSERPVDLLVNNAGFGQRRDFLRNDLAEEERAVHLMVGAVMVLCHAAGRAMRERGHGGILNVSSVAGFTAMGHYSAIKAYVTVLTEGLATELAGSGVHVTAVCPGFTRTEFHQRAGMDMSRLPESLWLDAADVVRESLEAVRRGRVVSVPSAPYKGLVALLRVAPRRLTRRAAGALSTRRRGPAPG</sequence>
<dbReference type="Gene3D" id="3.40.50.720">
    <property type="entry name" value="NAD(P)-binding Rossmann-like Domain"/>
    <property type="match status" value="1"/>
</dbReference>
<dbReference type="AlphaFoldDB" id="A0A285VU85"/>
<evidence type="ECO:0000313" key="4">
    <source>
        <dbReference type="EMBL" id="SOC56201.1"/>
    </source>
</evidence>
<dbReference type="PRINTS" id="PR00080">
    <property type="entry name" value="SDRFAMILY"/>
</dbReference>
<gene>
    <name evidence="4" type="ORF">SAMN05421879_10715</name>
</gene>
<comment type="similarity">
    <text evidence="1 3">Belongs to the short-chain dehydrogenases/reductases (SDR) family.</text>
</comment>
<dbReference type="CDD" id="cd05233">
    <property type="entry name" value="SDR_c"/>
    <property type="match status" value="1"/>
</dbReference>
<evidence type="ECO:0008006" key="6">
    <source>
        <dbReference type="Google" id="ProtNLM"/>
    </source>
</evidence>
<dbReference type="Proteomes" id="UP000219688">
    <property type="component" value="Unassembled WGS sequence"/>
</dbReference>
<reference evidence="5" key="1">
    <citation type="submission" date="2017-08" db="EMBL/GenBank/DDBJ databases">
        <authorList>
            <person name="Varghese N."/>
            <person name="Submissions S."/>
        </authorList>
    </citation>
    <scope>NUCLEOTIDE SEQUENCE [LARGE SCALE GENOMIC DNA]</scope>
    <source>
        <strain evidence="5">USBA17B2</strain>
    </source>
</reference>
<dbReference type="EMBL" id="OBQK01000007">
    <property type="protein sequence ID" value="SOC56201.1"/>
    <property type="molecule type" value="Genomic_DNA"/>
</dbReference>
<dbReference type="GO" id="GO:0016020">
    <property type="term" value="C:membrane"/>
    <property type="evidence" value="ECO:0007669"/>
    <property type="project" value="TreeGrafter"/>
</dbReference>
<accession>A0A285VU85</accession>
<dbReference type="PRINTS" id="PR00081">
    <property type="entry name" value="GDHRDH"/>
</dbReference>
<name>A0A285VU85_9MICO</name>
<evidence type="ECO:0000313" key="5">
    <source>
        <dbReference type="Proteomes" id="UP000219688"/>
    </source>
</evidence>
<protein>
    <recommendedName>
        <fullName evidence="6">Short-chain dehydrogenase</fullName>
    </recommendedName>
</protein>
<evidence type="ECO:0000256" key="3">
    <source>
        <dbReference type="RuleBase" id="RU000363"/>
    </source>
</evidence>
<evidence type="ECO:0000256" key="1">
    <source>
        <dbReference type="ARBA" id="ARBA00006484"/>
    </source>
</evidence>
<evidence type="ECO:0000256" key="2">
    <source>
        <dbReference type="ARBA" id="ARBA00023002"/>
    </source>
</evidence>
<dbReference type="SUPFAM" id="SSF51735">
    <property type="entry name" value="NAD(P)-binding Rossmann-fold domains"/>
    <property type="match status" value="1"/>
</dbReference>
<proteinExistence type="inferred from homology"/>
<dbReference type="PANTHER" id="PTHR44196:SF2">
    <property type="entry name" value="SHORT-CHAIN DEHYDROGENASE-RELATED"/>
    <property type="match status" value="1"/>
</dbReference>